<reference evidence="2 3" key="1">
    <citation type="submission" date="2023-06" db="EMBL/GenBank/DDBJ databases">
        <title>Microbacterium sp. nov., isolated from a waste landfill.</title>
        <authorList>
            <person name="Wen W."/>
        </authorList>
    </citation>
    <scope>NUCLEOTIDE SEQUENCE [LARGE SCALE GENOMIC DNA]</scope>
    <source>
        <strain evidence="2 3">ASV49</strain>
    </source>
</reference>
<proteinExistence type="predicted"/>
<dbReference type="InterPro" id="IPR055259">
    <property type="entry name" value="YkvP/CgeB_Glyco_trans-like"/>
</dbReference>
<feature type="domain" description="Spore protein YkvP/CgeB glycosyl transferase-like" evidence="1">
    <location>
        <begin position="563"/>
        <end position="701"/>
    </location>
</feature>
<evidence type="ECO:0000313" key="3">
    <source>
        <dbReference type="Proteomes" id="UP001235064"/>
    </source>
</evidence>
<evidence type="ECO:0000313" key="2">
    <source>
        <dbReference type="EMBL" id="MDL9980317.1"/>
    </source>
</evidence>
<dbReference type="EMBL" id="JASXSZ010000004">
    <property type="protein sequence ID" value="MDL9980317.1"/>
    <property type="molecule type" value="Genomic_DNA"/>
</dbReference>
<dbReference type="Pfam" id="PF13524">
    <property type="entry name" value="Glyco_trans_1_2"/>
    <property type="match status" value="1"/>
</dbReference>
<comment type="caution">
    <text evidence="2">The sequence shown here is derived from an EMBL/GenBank/DDBJ whole genome shotgun (WGS) entry which is preliminary data.</text>
</comment>
<keyword evidence="3" id="KW-1185">Reference proteome</keyword>
<dbReference type="Proteomes" id="UP001235064">
    <property type="component" value="Unassembled WGS sequence"/>
</dbReference>
<name>A0ABT7N0U1_9MICO</name>
<accession>A0ABT7N0U1</accession>
<evidence type="ECO:0000259" key="1">
    <source>
        <dbReference type="Pfam" id="PF13524"/>
    </source>
</evidence>
<sequence>MLTRLRRLWRSARALPGIRGVLLSADRLWWSRVIRGAGIVDLDYVAIQLNRRVSTRRAVRIYVRRGFRTGLSLNPLFAEGLVSAQLPDADRVPAMYAYLIGDPASVETSLAWDAIAYGTAHPESAHAAGGPLGHAWRALRDGDALALGLDGRTVEASHADLLTAARAATHPSTVADPEVPASSIVMLWSLDEADRDGAAIRPALRPLSETHSTLVLAIDLAPLDVRLAVAPLAFVDPRVRLAWTADEQRRLQNTLDERTVLVVRQPRAAISADSLIRLIDMAQSGPVAPLWVSTDGTVVSAGTRPRQGRMQRVLAGYPIEDARALGVTFRSATLDAPVTAVMVGDQRSPRVLLDAMVIAAPSDEWPQSVDASADDDGFSLPPVRGLVFDDGSDCRRVLSDVTLSDGTTLPRLRWAIKTAAPAGPRGESWGETHFARALAVALERLGQYVSIDARPAAARPTASLDDVHLVLRGPHALPAPRGGRSVLWIISHPDEITADEVAGFDLVFAASERWAGAASVKFQADVEPLLQCTDAHRFHPSGLQHGDDLVFVGTARGIARPSVVEPLRAGIPIRVYGPDWRGYIPPSAIAGTHVSNDELPRLYETAGAVLNDHWPAMRREGFVSNRLFDVVAAGGRAISDEVEGIADLFGCAVRTYSDVPELLRLVETPLESLFCPDIDLMEVSRRIREQHSFDARARALVDAVVGRSGEGRAGSR</sequence>
<gene>
    <name evidence="2" type="ORF">QSV35_13320</name>
</gene>
<organism evidence="2 3">
    <name type="scientific">Microbacterium candidum</name>
    <dbReference type="NCBI Taxonomy" id="3041922"/>
    <lineage>
        <taxon>Bacteria</taxon>
        <taxon>Bacillati</taxon>
        <taxon>Actinomycetota</taxon>
        <taxon>Actinomycetes</taxon>
        <taxon>Micrococcales</taxon>
        <taxon>Microbacteriaceae</taxon>
        <taxon>Microbacterium</taxon>
    </lineage>
</organism>
<dbReference type="RefSeq" id="WP_286289272.1">
    <property type="nucleotide sequence ID" value="NZ_JASXSZ010000004.1"/>
</dbReference>
<protein>
    <recommendedName>
        <fullName evidence="1">Spore protein YkvP/CgeB glycosyl transferase-like domain-containing protein</fullName>
    </recommendedName>
</protein>